<dbReference type="Gene3D" id="2.170.130.10">
    <property type="entry name" value="TonB-dependent receptor, plug domain"/>
    <property type="match status" value="1"/>
</dbReference>
<dbReference type="PANTHER" id="PTHR40980:SF5">
    <property type="entry name" value="TONB-DEPENDENT RECEPTOR"/>
    <property type="match status" value="1"/>
</dbReference>
<keyword evidence="5" id="KW-0732">Signal</keyword>
<dbReference type="InterPro" id="IPR037066">
    <property type="entry name" value="Plug_dom_sf"/>
</dbReference>
<dbReference type="InterPro" id="IPR008969">
    <property type="entry name" value="CarboxyPept-like_regulatory"/>
</dbReference>
<dbReference type="Pfam" id="PF00593">
    <property type="entry name" value="TonB_dep_Rec_b-barrel"/>
    <property type="match status" value="1"/>
</dbReference>
<dbReference type="Gene3D" id="2.60.40.1120">
    <property type="entry name" value="Carboxypeptidase-like, regulatory domain"/>
    <property type="match status" value="1"/>
</dbReference>
<evidence type="ECO:0000259" key="6">
    <source>
        <dbReference type="Pfam" id="PF00593"/>
    </source>
</evidence>
<protein>
    <submittedName>
        <fullName evidence="8">TonB-dependent receptor</fullName>
    </submittedName>
</protein>
<feature type="signal peptide" evidence="5">
    <location>
        <begin position="1"/>
        <end position="28"/>
    </location>
</feature>
<dbReference type="Proteomes" id="UP001304300">
    <property type="component" value="Chromosome"/>
</dbReference>
<evidence type="ECO:0000259" key="7">
    <source>
        <dbReference type="Pfam" id="PF07715"/>
    </source>
</evidence>
<comment type="similarity">
    <text evidence="4">Belongs to the TonB-dependent receptor family.</text>
</comment>
<gene>
    <name evidence="8" type="ORF">RZN69_06530</name>
</gene>
<feature type="domain" description="TonB-dependent receptor plug" evidence="7">
    <location>
        <begin position="139"/>
        <end position="224"/>
    </location>
</feature>
<keyword evidence="2 4" id="KW-0472">Membrane</keyword>
<dbReference type="KEGG" id="puo:RZN69_06530"/>
<sequence>MSKVTRSGSVRAFSLLGAALLLGASAKAEVAGVIYDGETALEIPEASVFIKDTELSTQSTEEGRFIIEDVPPGTYAISFSKPGFQRVTVTDIVVPSDAASNIQVILNPDYGAATELDEVTMTLSQLESATAMLLADRQTASSLMDSIGSDDFSRLGIGDAADALSKVTGATIVGGSYVYIRGLGDRYGNTTLNDIIIPSPDPDVNSVPLDLFPSGSIESIETFKTFTPDKPADFTGGLVNIATKGIPEETILDVGISMNYNTQATGNSNFLTFPGGGDFVWAGYTDSSFDQPDLSGTTTGQERASEFSGAIFPTTKSPLPDMGIKATYGDSWEIGNTPLGLITSIDFDHEYDFFANGTQQRINPTPGRINPVTTNLSDSVGTETSTLGGLIGTAIQPTPDDAFGITFLYNHSGEKEAELLEGFQEDASTEFGTNDPFRSSALRWIERQLWVAQVDGDHTFTRFLDTEFHWYAQYGEADQDEPDNRFYQDIFDVDSGRFRTSNAIDPPERRWRQVNENRRDLGSDFTIPFDVGVPDDTAEFKSGFLVNSTRRETTQEVYSYTFIQASEDPNNTIRNPLTSISLPSDSSFQGKRSIWAGYAMFDIPINDKIRFIFGGRVEDTNINVDAVLGTGPVNSNLQETDFLPAVNAIWSVTDTMNVRAAATKTIARPTFRELSPIQTLDFLGGDVIEGNPNLQITSAENYDLRWEWFPGETEVFAASIFYKRLKNPIEATVSNAGGARFVNTWLNFPKGELYGFEIEADQNLAIIDPALDSLTVGFNYAYVQSSVDAIPGVTSSGTRPLEGQSENVVNLDVTFAPADIGLSMTLAYNYFSRRLTQVGQGSIPDIYEEPVSTLDFFITQRFGDDDEWAVTLSFKNILNPVIERTYDGTDFTYSSYKKGRDIGISASYSFY</sequence>
<dbReference type="PANTHER" id="PTHR40980">
    <property type="entry name" value="PLUG DOMAIN-CONTAINING PROTEIN"/>
    <property type="match status" value="1"/>
</dbReference>
<keyword evidence="4" id="KW-0798">TonB box</keyword>
<keyword evidence="8" id="KW-0675">Receptor</keyword>
<dbReference type="EMBL" id="CP136920">
    <property type="protein sequence ID" value="WOO42741.1"/>
    <property type="molecule type" value="Genomic_DNA"/>
</dbReference>
<dbReference type="Pfam" id="PF13620">
    <property type="entry name" value="CarboxypepD_reg"/>
    <property type="match status" value="1"/>
</dbReference>
<dbReference type="AlphaFoldDB" id="A0AAQ3LBL0"/>
<dbReference type="GO" id="GO:0009279">
    <property type="term" value="C:cell outer membrane"/>
    <property type="evidence" value="ECO:0007669"/>
    <property type="project" value="UniProtKB-SubCell"/>
</dbReference>
<dbReference type="Pfam" id="PF07715">
    <property type="entry name" value="Plug"/>
    <property type="match status" value="1"/>
</dbReference>
<dbReference type="InterPro" id="IPR012910">
    <property type="entry name" value="Plug_dom"/>
</dbReference>
<dbReference type="InterPro" id="IPR036942">
    <property type="entry name" value="Beta-barrel_TonB_sf"/>
</dbReference>
<dbReference type="RefSeq" id="WP_317835268.1">
    <property type="nucleotide sequence ID" value="NZ_CP136920.1"/>
</dbReference>
<dbReference type="SUPFAM" id="SSF49464">
    <property type="entry name" value="Carboxypeptidase regulatory domain-like"/>
    <property type="match status" value="1"/>
</dbReference>
<proteinExistence type="inferred from homology"/>
<dbReference type="InterPro" id="IPR000531">
    <property type="entry name" value="Beta-barrel_TonB"/>
</dbReference>
<evidence type="ECO:0000256" key="5">
    <source>
        <dbReference type="SAM" id="SignalP"/>
    </source>
</evidence>
<feature type="domain" description="TonB-dependent receptor-like beta-barrel" evidence="6">
    <location>
        <begin position="389"/>
        <end position="877"/>
    </location>
</feature>
<evidence type="ECO:0000256" key="3">
    <source>
        <dbReference type="ARBA" id="ARBA00023237"/>
    </source>
</evidence>
<evidence type="ECO:0000256" key="4">
    <source>
        <dbReference type="RuleBase" id="RU003357"/>
    </source>
</evidence>
<feature type="chain" id="PRO_5042987740" evidence="5">
    <location>
        <begin position="29"/>
        <end position="911"/>
    </location>
</feature>
<comment type="subcellular location">
    <subcellularLocation>
        <location evidence="1 4">Cell outer membrane</location>
    </subcellularLocation>
</comment>
<accession>A0AAQ3LBL0</accession>
<evidence type="ECO:0000256" key="2">
    <source>
        <dbReference type="ARBA" id="ARBA00023136"/>
    </source>
</evidence>
<evidence type="ECO:0000313" key="8">
    <source>
        <dbReference type="EMBL" id="WOO42741.1"/>
    </source>
</evidence>
<reference evidence="8 9" key="1">
    <citation type="submission" date="2023-10" db="EMBL/GenBank/DDBJ databases">
        <title>Rubellicoccus peritrichatus gen. nov., sp. nov., isolated from an algae of coral reef tank.</title>
        <authorList>
            <person name="Luo J."/>
        </authorList>
    </citation>
    <scope>NUCLEOTIDE SEQUENCE [LARGE SCALE GENOMIC DNA]</scope>
    <source>
        <strain evidence="8 9">CR14</strain>
    </source>
</reference>
<organism evidence="8 9">
    <name type="scientific">Rubellicoccus peritrichatus</name>
    <dbReference type="NCBI Taxonomy" id="3080537"/>
    <lineage>
        <taxon>Bacteria</taxon>
        <taxon>Pseudomonadati</taxon>
        <taxon>Verrucomicrobiota</taxon>
        <taxon>Opitutia</taxon>
        <taxon>Puniceicoccales</taxon>
        <taxon>Cerasicoccaceae</taxon>
        <taxon>Rubellicoccus</taxon>
    </lineage>
</organism>
<dbReference type="SUPFAM" id="SSF56935">
    <property type="entry name" value="Porins"/>
    <property type="match status" value="1"/>
</dbReference>
<keyword evidence="9" id="KW-1185">Reference proteome</keyword>
<dbReference type="Gene3D" id="2.40.170.20">
    <property type="entry name" value="TonB-dependent receptor, beta-barrel domain"/>
    <property type="match status" value="1"/>
</dbReference>
<evidence type="ECO:0000313" key="9">
    <source>
        <dbReference type="Proteomes" id="UP001304300"/>
    </source>
</evidence>
<evidence type="ECO:0000256" key="1">
    <source>
        <dbReference type="ARBA" id="ARBA00004442"/>
    </source>
</evidence>
<name>A0AAQ3LBL0_9BACT</name>
<keyword evidence="3" id="KW-0998">Cell outer membrane</keyword>